<gene>
    <name evidence="3" type="ORF">WHR41_00109</name>
</gene>
<evidence type="ECO:0000313" key="4">
    <source>
        <dbReference type="Proteomes" id="UP000803884"/>
    </source>
</evidence>
<dbReference type="InterPro" id="IPR000719">
    <property type="entry name" value="Prot_kinase_dom"/>
</dbReference>
<dbReference type="RefSeq" id="XP_069234274.1">
    <property type="nucleotide sequence ID" value="XM_069368715.1"/>
</dbReference>
<dbReference type="EMBL" id="JAAQHG020000001">
    <property type="protein sequence ID" value="KAL1591169.1"/>
    <property type="molecule type" value="Genomic_DNA"/>
</dbReference>
<keyword evidence="1" id="KW-0175">Coiled coil</keyword>
<protein>
    <recommendedName>
        <fullName evidence="2">Protein kinase domain-containing protein</fullName>
    </recommendedName>
</protein>
<evidence type="ECO:0000256" key="1">
    <source>
        <dbReference type="SAM" id="Coils"/>
    </source>
</evidence>
<dbReference type="PROSITE" id="PS00108">
    <property type="entry name" value="PROTEIN_KINASE_ST"/>
    <property type="match status" value="1"/>
</dbReference>
<dbReference type="PROSITE" id="PS50011">
    <property type="entry name" value="PROTEIN_KINASE_DOM"/>
    <property type="match status" value="1"/>
</dbReference>
<dbReference type="PANTHER" id="PTHR44305">
    <property type="entry name" value="SI:DKEY-192D15.2-RELATED"/>
    <property type="match status" value="1"/>
</dbReference>
<dbReference type="GeneID" id="96001553"/>
<dbReference type="PANTHER" id="PTHR44305:SF2">
    <property type="entry name" value="SI:DKEY-192D15.2"/>
    <property type="match status" value="1"/>
</dbReference>
<evidence type="ECO:0000313" key="3">
    <source>
        <dbReference type="EMBL" id="KAL1591169.1"/>
    </source>
</evidence>
<feature type="domain" description="Protein kinase" evidence="2">
    <location>
        <begin position="180"/>
        <end position="503"/>
    </location>
</feature>
<feature type="coiled-coil region" evidence="1">
    <location>
        <begin position="60"/>
        <end position="116"/>
    </location>
</feature>
<dbReference type="AlphaFoldDB" id="A0AB34L9A0"/>
<dbReference type="Proteomes" id="UP000803884">
    <property type="component" value="Unassembled WGS sequence"/>
</dbReference>
<dbReference type="GO" id="GO:0005524">
    <property type="term" value="F:ATP binding"/>
    <property type="evidence" value="ECO:0007669"/>
    <property type="project" value="InterPro"/>
</dbReference>
<keyword evidence="4" id="KW-1185">Reference proteome</keyword>
<accession>A0AB34L9A0</accession>
<dbReference type="Pfam" id="PF00069">
    <property type="entry name" value="Pkinase"/>
    <property type="match status" value="1"/>
</dbReference>
<organism evidence="3 4">
    <name type="scientific">Cladosporium halotolerans</name>
    <dbReference type="NCBI Taxonomy" id="1052096"/>
    <lineage>
        <taxon>Eukaryota</taxon>
        <taxon>Fungi</taxon>
        <taxon>Dikarya</taxon>
        <taxon>Ascomycota</taxon>
        <taxon>Pezizomycotina</taxon>
        <taxon>Dothideomycetes</taxon>
        <taxon>Dothideomycetidae</taxon>
        <taxon>Cladosporiales</taxon>
        <taxon>Cladosporiaceae</taxon>
        <taxon>Cladosporium</taxon>
    </lineage>
</organism>
<dbReference type="SMART" id="SM00220">
    <property type="entry name" value="S_TKc"/>
    <property type="match status" value="1"/>
</dbReference>
<dbReference type="InterPro" id="IPR011009">
    <property type="entry name" value="Kinase-like_dom_sf"/>
</dbReference>
<proteinExistence type="predicted"/>
<dbReference type="InterPro" id="IPR053083">
    <property type="entry name" value="TF_kinase-domain_protein"/>
</dbReference>
<evidence type="ECO:0000259" key="2">
    <source>
        <dbReference type="PROSITE" id="PS50011"/>
    </source>
</evidence>
<dbReference type="InterPro" id="IPR008271">
    <property type="entry name" value="Ser/Thr_kinase_AS"/>
</dbReference>
<dbReference type="GO" id="GO:0004672">
    <property type="term" value="F:protein kinase activity"/>
    <property type="evidence" value="ECO:0007669"/>
    <property type="project" value="InterPro"/>
</dbReference>
<sequence length="547" mass="63144">MASLWSTWNGYNLRTHPGRGRRALQRHRKAIGQSWRQIITDHPNDYEQVRVEICNAIRQVTALEKEIGKTQHLLRVLERRKEDEGVHMKAEPYEALAVLQLRLSAAVTELSEVERRVGPTADHIRRYDEERVQNIAADIRATYTLISIARTAEEVNADGRDQRRKDWQSHMQVDVRPGGRNVHKIVGQGSTSTAGLWLCGDHNNTIVDRFVVKDVWFTERPEQWTRARWWVGDVNDILRRVPREAHIMTRLNEAWSENILQMRSWVIRQHQLMYRMFLEYCSHGDTISLLWHSMEANWRTRPLNNSWVPEPAIWHIFGSLVKAGLVMEQGGINHRRQRWTPITHLDIKPDNIFIGDYPPQRDGSNYFSMYPTFKLADFGTVFDAFRNYPLDQNLDVGTPGYLAPEQLSRYYGQTRPILNEKTNVWGVGITIMALMNLDINAGELDFRGAAISDTHPSLVPKFNAHAQSRYSEDLRELVTWCLQYRQYHRPTFARLRTKIHQSTGIVPGRTDLAQGARYGTLNQLPAGLTLLPGLETSNYTLGLAMPA</sequence>
<name>A0AB34L9A0_9PEZI</name>
<reference evidence="3 4" key="1">
    <citation type="journal article" date="2020" name="Microbiol. Resour. Announc.">
        <title>Draft Genome Sequence of a Cladosporium Species Isolated from the Mesophotic Ascidian Didemnum maculosum.</title>
        <authorList>
            <person name="Gioti A."/>
            <person name="Siaperas R."/>
            <person name="Nikolaivits E."/>
            <person name="Le Goff G."/>
            <person name="Ouazzani J."/>
            <person name="Kotoulas G."/>
            <person name="Topakas E."/>
        </authorList>
    </citation>
    <scope>NUCLEOTIDE SEQUENCE [LARGE SCALE GENOMIC DNA]</scope>
    <source>
        <strain evidence="3 4">TM138-S3</strain>
    </source>
</reference>
<dbReference type="Gene3D" id="1.10.510.10">
    <property type="entry name" value="Transferase(Phosphotransferase) domain 1"/>
    <property type="match status" value="1"/>
</dbReference>
<dbReference type="SUPFAM" id="SSF56112">
    <property type="entry name" value="Protein kinase-like (PK-like)"/>
    <property type="match status" value="1"/>
</dbReference>
<comment type="caution">
    <text evidence="3">The sequence shown here is derived from an EMBL/GenBank/DDBJ whole genome shotgun (WGS) entry which is preliminary data.</text>
</comment>